<dbReference type="PROSITE" id="PS51450">
    <property type="entry name" value="LRR"/>
    <property type="match status" value="1"/>
</dbReference>
<reference evidence="14 16" key="1">
    <citation type="journal article" date="2011" name="Nature">
        <title>The Medicago genome provides insight into the evolution of rhizobial symbioses.</title>
        <authorList>
            <person name="Young N.D."/>
            <person name="Debelle F."/>
            <person name="Oldroyd G.E."/>
            <person name="Geurts R."/>
            <person name="Cannon S.B."/>
            <person name="Udvardi M.K."/>
            <person name="Benedito V.A."/>
            <person name="Mayer K.F."/>
            <person name="Gouzy J."/>
            <person name="Schoof H."/>
            <person name="Van de Peer Y."/>
            <person name="Proost S."/>
            <person name="Cook D.R."/>
            <person name="Meyers B.C."/>
            <person name="Spannagl M."/>
            <person name="Cheung F."/>
            <person name="De Mita S."/>
            <person name="Krishnakumar V."/>
            <person name="Gundlach H."/>
            <person name="Zhou S."/>
            <person name="Mudge J."/>
            <person name="Bharti A.K."/>
            <person name="Murray J.D."/>
            <person name="Naoumkina M.A."/>
            <person name="Rosen B."/>
            <person name="Silverstein K.A."/>
            <person name="Tang H."/>
            <person name="Rombauts S."/>
            <person name="Zhao P.X."/>
            <person name="Zhou P."/>
            <person name="Barbe V."/>
            <person name="Bardou P."/>
            <person name="Bechner M."/>
            <person name="Bellec A."/>
            <person name="Berger A."/>
            <person name="Berges H."/>
            <person name="Bidwell S."/>
            <person name="Bisseling T."/>
            <person name="Choisne N."/>
            <person name="Couloux A."/>
            <person name="Denny R."/>
            <person name="Deshpande S."/>
            <person name="Dai X."/>
            <person name="Doyle J.J."/>
            <person name="Dudez A.M."/>
            <person name="Farmer A.D."/>
            <person name="Fouteau S."/>
            <person name="Franken C."/>
            <person name="Gibelin C."/>
            <person name="Gish J."/>
            <person name="Goldstein S."/>
            <person name="Gonzalez A.J."/>
            <person name="Green P.J."/>
            <person name="Hallab A."/>
            <person name="Hartog M."/>
            <person name="Hua A."/>
            <person name="Humphray S.J."/>
            <person name="Jeong D.H."/>
            <person name="Jing Y."/>
            <person name="Jocker A."/>
            <person name="Kenton S.M."/>
            <person name="Kim D.J."/>
            <person name="Klee K."/>
            <person name="Lai H."/>
            <person name="Lang C."/>
            <person name="Lin S."/>
            <person name="Macmil S.L."/>
            <person name="Magdelenat G."/>
            <person name="Matthews L."/>
            <person name="McCorrison J."/>
            <person name="Monaghan E.L."/>
            <person name="Mun J.H."/>
            <person name="Najar F.Z."/>
            <person name="Nicholson C."/>
            <person name="Noirot C."/>
            <person name="O'Bleness M."/>
            <person name="Paule C.R."/>
            <person name="Poulain J."/>
            <person name="Prion F."/>
            <person name="Qin B."/>
            <person name="Qu C."/>
            <person name="Retzel E.F."/>
            <person name="Riddle C."/>
            <person name="Sallet E."/>
            <person name="Samain S."/>
            <person name="Samson N."/>
            <person name="Sanders I."/>
            <person name="Saurat O."/>
            <person name="Scarpelli C."/>
            <person name="Schiex T."/>
            <person name="Segurens B."/>
            <person name="Severin A.J."/>
            <person name="Sherrier D.J."/>
            <person name="Shi R."/>
            <person name="Sims S."/>
            <person name="Singer S.R."/>
            <person name="Sinharoy S."/>
            <person name="Sterck L."/>
            <person name="Viollet A."/>
            <person name="Wang B.B."/>
            <person name="Wang K."/>
            <person name="Wang M."/>
            <person name="Wang X."/>
            <person name="Warfsmann J."/>
            <person name="Weissenbach J."/>
            <person name="White D.D."/>
            <person name="White J.D."/>
            <person name="Wiley G.B."/>
            <person name="Wincker P."/>
            <person name="Xing Y."/>
            <person name="Yang L."/>
            <person name="Yao Z."/>
            <person name="Ying F."/>
            <person name="Zhai J."/>
            <person name="Zhou L."/>
            <person name="Zuber A."/>
            <person name="Denarie J."/>
            <person name="Dixon R.A."/>
            <person name="May G.D."/>
            <person name="Schwartz D.C."/>
            <person name="Rogers J."/>
            <person name="Quetier F."/>
            <person name="Town C.D."/>
            <person name="Roe B.A."/>
        </authorList>
    </citation>
    <scope>NUCLEOTIDE SEQUENCE [LARGE SCALE GENOMIC DNA]</scope>
    <source>
        <strain evidence="14">A17</strain>
        <strain evidence="15 16">cv. Jemalong A17</strain>
    </source>
</reference>
<keyword evidence="7" id="KW-0677">Repeat</keyword>
<comment type="subcellular location">
    <subcellularLocation>
        <location evidence="1">Membrane</location>
        <topology evidence="1">Peripheral membrane protein</topology>
    </subcellularLocation>
    <subcellularLocation>
        <location evidence="2">Secreted</location>
        <location evidence="2">Cell wall</location>
    </subcellularLocation>
</comment>
<keyword evidence="14" id="KW-0418">Kinase</keyword>
<dbReference type="KEGG" id="mtr:11415233"/>
<evidence type="ECO:0000256" key="6">
    <source>
        <dbReference type="ARBA" id="ARBA00022729"/>
    </source>
</evidence>
<dbReference type="EMBL" id="CM001219">
    <property type="protein sequence ID" value="AES68507.1"/>
    <property type="molecule type" value="Genomic_DNA"/>
</dbReference>
<reference evidence="15" key="3">
    <citation type="submission" date="2015-04" db="UniProtKB">
        <authorList>
            <consortium name="EnsemblPlants"/>
        </authorList>
    </citation>
    <scope>IDENTIFICATION</scope>
    <source>
        <strain evidence="15">cv. Jemalong A17</strain>
    </source>
</reference>
<keyword evidence="16" id="KW-1185">Reference proteome</keyword>
<dbReference type="GO" id="GO:0038023">
    <property type="term" value="F:signaling receptor activity"/>
    <property type="evidence" value="ECO:0000318"/>
    <property type="project" value="GO_Central"/>
</dbReference>
<dbReference type="GO" id="GO:0005886">
    <property type="term" value="C:plasma membrane"/>
    <property type="evidence" value="ECO:0000318"/>
    <property type="project" value="GO_Central"/>
</dbReference>
<dbReference type="PANTHER" id="PTHR48059">
    <property type="entry name" value="POLYGALACTURONASE INHIBITOR 1"/>
    <property type="match status" value="1"/>
</dbReference>
<reference evidence="14 16" key="2">
    <citation type="journal article" date="2014" name="BMC Genomics">
        <title>An improved genome release (version Mt4.0) for the model legume Medicago truncatula.</title>
        <authorList>
            <person name="Tang H."/>
            <person name="Krishnakumar V."/>
            <person name="Bidwell S."/>
            <person name="Rosen B."/>
            <person name="Chan A."/>
            <person name="Zhou S."/>
            <person name="Gentzbittel L."/>
            <person name="Childs K.L."/>
            <person name="Yandell M."/>
            <person name="Gundlach H."/>
            <person name="Mayer K.F."/>
            <person name="Schwartz D.C."/>
            <person name="Town C.D."/>
        </authorList>
    </citation>
    <scope>GENOME REANNOTATION</scope>
    <source>
        <strain evidence="15 16">cv. Jemalong A17</strain>
    </source>
</reference>
<evidence type="ECO:0000256" key="11">
    <source>
        <dbReference type="ARBA" id="ARBA00038043"/>
    </source>
</evidence>
<keyword evidence="8" id="KW-0611">Plant defense</keyword>
<dbReference type="InterPro" id="IPR032675">
    <property type="entry name" value="LRR_dom_sf"/>
</dbReference>
<proteinExistence type="inferred from homology"/>
<dbReference type="Pfam" id="PF00560">
    <property type="entry name" value="LRR_1"/>
    <property type="match status" value="2"/>
</dbReference>
<evidence type="ECO:0000313" key="14">
    <source>
        <dbReference type="EMBL" id="AES68507.1"/>
    </source>
</evidence>
<evidence type="ECO:0000259" key="13">
    <source>
        <dbReference type="Pfam" id="PF08263"/>
    </source>
</evidence>
<dbReference type="InterPro" id="IPR051848">
    <property type="entry name" value="PGIP"/>
</dbReference>
<accession>G7IYL0</accession>
<evidence type="ECO:0000256" key="2">
    <source>
        <dbReference type="ARBA" id="ARBA00004191"/>
    </source>
</evidence>
<dbReference type="AlphaFoldDB" id="G7IYL0"/>
<evidence type="ECO:0000313" key="15">
    <source>
        <dbReference type="EnsemblPlants" id="AES68507"/>
    </source>
</evidence>
<dbReference type="GO" id="GO:0006952">
    <property type="term" value="P:defense response"/>
    <property type="evidence" value="ECO:0007669"/>
    <property type="project" value="UniProtKB-KW"/>
</dbReference>
<dbReference type="Pfam" id="PF13855">
    <property type="entry name" value="LRR_8"/>
    <property type="match status" value="2"/>
</dbReference>
<dbReference type="FunFam" id="3.80.10.10:FF:000221">
    <property type="entry name" value="Leucine-rich repeat receptor-like protein kinase PXL1"/>
    <property type="match status" value="1"/>
</dbReference>
<gene>
    <name evidence="15" type="primary">11415233</name>
    <name evidence="14" type="ordered locus">MTR_3g009050</name>
</gene>
<keyword evidence="9" id="KW-0472">Membrane</keyword>
<dbReference type="InterPro" id="IPR001611">
    <property type="entry name" value="Leu-rich_rpt"/>
</dbReference>
<dbReference type="FunFam" id="3.80.10.10:FF:000400">
    <property type="entry name" value="Nuclear pore complex protein NUP107"/>
    <property type="match status" value="1"/>
</dbReference>
<dbReference type="GO" id="GO:0009755">
    <property type="term" value="P:hormone-mediated signaling pathway"/>
    <property type="evidence" value="ECO:0000318"/>
    <property type="project" value="GO_Central"/>
</dbReference>
<feature type="chain" id="PRO_5014572520" evidence="12">
    <location>
        <begin position="27"/>
        <end position="479"/>
    </location>
</feature>
<keyword evidence="14" id="KW-0808">Transferase</keyword>
<keyword evidence="5" id="KW-0433">Leucine-rich repeat</keyword>
<feature type="signal peptide" evidence="12">
    <location>
        <begin position="1"/>
        <end position="26"/>
    </location>
</feature>
<dbReference type="ExpressionAtlas" id="G7IYL0">
    <property type="expression patterns" value="differential"/>
</dbReference>
<comment type="similarity">
    <text evidence="11">Belongs to the polygalacturonase-inhibiting protein family.</text>
</comment>
<evidence type="ECO:0000256" key="5">
    <source>
        <dbReference type="ARBA" id="ARBA00022614"/>
    </source>
</evidence>
<dbReference type="ProMEX" id="G7IYL0"/>
<dbReference type="InterPro" id="IPR013210">
    <property type="entry name" value="LRR_N_plant-typ"/>
</dbReference>
<dbReference type="Pfam" id="PF08263">
    <property type="entry name" value="LRRNT_2"/>
    <property type="match status" value="1"/>
</dbReference>
<dbReference type="OrthoDB" id="676979at2759"/>
<protein>
    <submittedName>
        <fullName evidence="14">LRR receptor-like kinase</fullName>
    </submittedName>
</protein>
<keyword evidence="14" id="KW-0675">Receptor</keyword>
<keyword evidence="3" id="KW-0134">Cell wall</keyword>
<evidence type="ECO:0000256" key="1">
    <source>
        <dbReference type="ARBA" id="ARBA00004170"/>
    </source>
</evidence>
<evidence type="ECO:0000256" key="10">
    <source>
        <dbReference type="ARBA" id="ARBA00023157"/>
    </source>
</evidence>
<name>G7IYL0_MEDTR</name>
<organism evidence="14 16">
    <name type="scientific">Medicago truncatula</name>
    <name type="common">Barrel medic</name>
    <name type="synonym">Medicago tribuloides</name>
    <dbReference type="NCBI Taxonomy" id="3880"/>
    <lineage>
        <taxon>Eukaryota</taxon>
        <taxon>Viridiplantae</taxon>
        <taxon>Streptophyta</taxon>
        <taxon>Embryophyta</taxon>
        <taxon>Tracheophyta</taxon>
        <taxon>Spermatophyta</taxon>
        <taxon>Magnoliopsida</taxon>
        <taxon>eudicotyledons</taxon>
        <taxon>Gunneridae</taxon>
        <taxon>Pentapetalae</taxon>
        <taxon>rosids</taxon>
        <taxon>fabids</taxon>
        <taxon>Fabales</taxon>
        <taxon>Fabaceae</taxon>
        <taxon>Papilionoideae</taxon>
        <taxon>50 kb inversion clade</taxon>
        <taxon>NPAAA clade</taxon>
        <taxon>Hologalegina</taxon>
        <taxon>IRL clade</taxon>
        <taxon>Trifolieae</taxon>
        <taxon>Medicago</taxon>
    </lineage>
</organism>
<dbReference type="Gene3D" id="3.80.10.10">
    <property type="entry name" value="Ribonuclease Inhibitor"/>
    <property type="match status" value="2"/>
</dbReference>
<sequence>MNLFLTTTLLILVTISTTLLPHNAYGAKCDPDDESGLLAFKSGIKSDPTSMLKSWIPGTNCCTWVGVGCLDNKRVTSLSLTGDTENPKSFLSGTISPSLSKLKFLDGIYLINLLKISGPFPDFLFKLPNLKYIYIENNTLSGPIPQNIGSMNQLEAFSLQENKFTGPIPSSISALTKLTQLKLGNNFLTGTIPVSLKNLTNLTYLSLQGNQLSGNIPDIFTSLKNLIILQLSHNKFSGNIPLSISSLYPTLRYLELGHNSLSGKIPDFLGKFKALDTLDLSKNQFKGTVPKSFANLTKIFNLDLSDNFLVDPFPVMNVKGIESLDLSRNMFHLKEIPKWVATSPIIYSLKLAHCGIKMKLDDWKPLETFFYDYIDLSGNEISGSAVGLLNKTEYLIEFRGSENLLKFDLESLKFGNRLKYLDLSHNLVFGKVTKSVVGIQKLNVSYNRLCGEIPKNNFPASVFVGNDCLCGPPLMPCKV</sequence>
<evidence type="ECO:0000256" key="9">
    <source>
        <dbReference type="ARBA" id="ARBA00023136"/>
    </source>
</evidence>
<evidence type="ECO:0000256" key="8">
    <source>
        <dbReference type="ARBA" id="ARBA00022821"/>
    </source>
</evidence>
<dbReference type="PaxDb" id="3880-AES68507"/>
<dbReference type="eggNOG" id="KOG0619">
    <property type="taxonomic scope" value="Eukaryota"/>
</dbReference>
<dbReference type="EnsemblPlants" id="AES68507">
    <property type="protein sequence ID" value="AES68507"/>
    <property type="gene ID" value="MTR_3g009050"/>
</dbReference>
<evidence type="ECO:0000256" key="4">
    <source>
        <dbReference type="ARBA" id="ARBA00022525"/>
    </source>
</evidence>
<dbReference type="OMA" id="DPFPEMN"/>
<keyword evidence="10" id="KW-1015">Disulfide bond</keyword>
<keyword evidence="6 12" id="KW-0732">Signal</keyword>
<dbReference type="SUPFAM" id="SSF52058">
    <property type="entry name" value="L domain-like"/>
    <property type="match status" value="1"/>
</dbReference>
<dbReference type="STRING" id="3880.G7IYL0"/>
<dbReference type="GO" id="GO:0016301">
    <property type="term" value="F:kinase activity"/>
    <property type="evidence" value="ECO:0007669"/>
    <property type="project" value="UniProtKB-KW"/>
</dbReference>
<evidence type="ECO:0000256" key="7">
    <source>
        <dbReference type="ARBA" id="ARBA00022737"/>
    </source>
</evidence>
<dbReference type="PANTHER" id="PTHR48059:SF19">
    <property type="entry name" value="RECEPTOR-LIKE PROTEIN KINASE 5"/>
    <property type="match status" value="1"/>
</dbReference>
<dbReference type="Proteomes" id="UP000002051">
    <property type="component" value="Chromosome 3"/>
</dbReference>
<dbReference type="HOGENOM" id="CLU_000288_18_22_1"/>
<evidence type="ECO:0000256" key="12">
    <source>
        <dbReference type="SAM" id="SignalP"/>
    </source>
</evidence>
<evidence type="ECO:0000256" key="3">
    <source>
        <dbReference type="ARBA" id="ARBA00022512"/>
    </source>
</evidence>
<keyword evidence="4" id="KW-0964">Secreted</keyword>
<feature type="domain" description="Leucine-rich repeat-containing N-terminal plant-type" evidence="13">
    <location>
        <begin position="31"/>
        <end position="69"/>
    </location>
</feature>
<evidence type="ECO:0000313" key="16">
    <source>
        <dbReference type="Proteomes" id="UP000002051"/>
    </source>
</evidence>